<comment type="subcellular location">
    <subcellularLocation>
        <location evidence="3">Cytoplasm</location>
    </subcellularLocation>
    <subcellularLocation>
        <location evidence="2">Nucleus</location>
    </subcellularLocation>
</comment>
<organism evidence="10 11">
    <name type="scientific">Hypsizygus marmoreus</name>
    <name type="common">White beech mushroom</name>
    <name type="synonym">Agaricus marmoreus</name>
    <dbReference type="NCBI Taxonomy" id="39966"/>
    <lineage>
        <taxon>Eukaryota</taxon>
        <taxon>Fungi</taxon>
        <taxon>Dikarya</taxon>
        <taxon>Basidiomycota</taxon>
        <taxon>Agaricomycotina</taxon>
        <taxon>Agaricomycetes</taxon>
        <taxon>Agaricomycetidae</taxon>
        <taxon>Agaricales</taxon>
        <taxon>Tricholomatineae</taxon>
        <taxon>Lyophyllaceae</taxon>
        <taxon>Hypsizygus</taxon>
    </lineage>
</organism>
<feature type="compositionally biased region" description="Low complexity" evidence="8">
    <location>
        <begin position="211"/>
        <end position="225"/>
    </location>
</feature>
<accession>A0A369J360</accession>
<evidence type="ECO:0000256" key="7">
    <source>
        <dbReference type="ARBA" id="ARBA00023242"/>
    </source>
</evidence>
<dbReference type="SMART" id="SM01312">
    <property type="entry name" value="RTC4"/>
    <property type="match status" value="1"/>
</dbReference>
<evidence type="ECO:0000256" key="2">
    <source>
        <dbReference type="ARBA" id="ARBA00004123"/>
    </source>
</evidence>
<dbReference type="PANTHER" id="PTHR41391">
    <property type="entry name" value="RESTRICTION OF TELOMERE CAPPING PROTEIN 4"/>
    <property type="match status" value="1"/>
</dbReference>
<feature type="compositionally biased region" description="Low complexity" evidence="8">
    <location>
        <begin position="1119"/>
        <end position="1134"/>
    </location>
</feature>
<keyword evidence="6" id="KW-0963">Cytoplasm</keyword>
<evidence type="ECO:0000313" key="11">
    <source>
        <dbReference type="Proteomes" id="UP000076154"/>
    </source>
</evidence>
<dbReference type="Pfam" id="PF14474">
    <property type="entry name" value="RTC4"/>
    <property type="match status" value="1"/>
</dbReference>
<reference evidence="10" key="1">
    <citation type="submission" date="2018-04" db="EMBL/GenBank/DDBJ databases">
        <title>Whole genome sequencing of Hypsizygus marmoreus.</title>
        <authorList>
            <person name="Choi I.-G."/>
            <person name="Min B."/>
            <person name="Kim J.-G."/>
            <person name="Kim S."/>
            <person name="Oh Y.-L."/>
            <person name="Kong W.-S."/>
            <person name="Park H."/>
            <person name="Jeong J."/>
            <person name="Song E.-S."/>
        </authorList>
    </citation>
    <scope>NUCLEOTIDE SEQUENCE [LARGE SCALE GENOMIC DNA]</scope>
    <source>
        <strain evidence="10">51987-8</strain>
    </source>
</reference>
<dbReference type="OrthoDB" id="128308at2759"/>
<feature type="compositionally biased region" description="Basic and acidic residues" evidence="8">
    <location>
        <begin position="128"/>
        <end position="148"/>
    </location>
</feature>
<feature type="compositionally biased region" description="Low complexity" evidence="8">
    <location>
        <begin position="1071"/>
        <end position="1081"/>
    </location>
</feature>
<feature type="region of interest" description="Disordered" evidence="8">
    <location>
        <begin position="928"/>
        <end position="1134"/>
    </location>
</feature>
<dbReference type="InterPro" id="IPR039024">
    <property type="entry name" value="RTC4"/>
</dbReference>
<feature type="compositionally biased region" description="Acidic residues" evidence="8">
    <location>
        <begin position="466"/>
        <end position="480"/>
    </location>
</feature>
<gene>
    <name evidence="10" type="ORF">Hypma_003620</name>
</gene>
<feature type="compositionally biased region" description="Basic residues" evidence="8">
    <location>
        <begin position="1000"/>
        <end position="1010"/>
    </location>
</feature>
<dbReference type="STRING" id="39966.A0A369J360"/>
<comment type="similarity">
    <text evidence="4">Belongs to the RTC4 family.</text>
</comment>
<feature type="domain" description="Restriction of telomere capping protein 4 C-terminal" evidence="9">
    <location>
        <begin position="675"/>
        <end position="799"/>
    </location>
</feature>
<feature type="compositionally biased region" description="Acidic residues" evidence="8">
    <location>
        <begin position="800"/>
        <end position="810"/>
    </location>
</feature>
<feature type="region of interest" description="Disordered" evidence="8">
    <location>
        <begin position="507"/>
        <end position="543"/>
    </location>
</feature>
<feature type="region of interest" description="Disordered" evidence="8">
    <location>
        <begin position="1"/>
        <end position="148"/>
    </location>
</feature>
<dbReference type="GO" id="GO:0005634">
    <property type="term" value="C:nucleus"/>
    <property type="evidence" value="ECO:0007669"/>
    <property type="project" value="UniProtKB-SubCell"/>
</dbReference>
<feature type="compositionally biased region" description="Basic and acidic residues" evidence="8">
    <location>
        <begin position="524"/>
        <end position="536"/>
    </location>
</feature>
<feature type="compositionally biased region" description="Polar residues" evidence="8">
    <location>
        <begin position="429"/>
        <end position="453"/>
    </location>
</feature>
<feature type="compositionally biased region" description="Acidic residues" evidence="8">
    <location>
        <begin position="928"/>
        <end position="940"/>
    </location>
</feature>
<dbReference type="AlphaFoldDB" id="A0A369J360"/>
<feature type="compositionally biased region" description="Basic and acidic residues" evidence="8">
    <location>
        <begin position="34"/>
        <end position="48"/>
    </location>
</feature>
<feature type="compositionally biased region" description="Polar residues" evidence="8">
    <location>
        <begin position="281"/>
        <end position="292"/>
    </location>
</feature>
<evidence type="ECO:0000256" key="1">
    <source>
        <dbReference type="ARBA" id="ARBA00002738"/>
    </source>
</evidence>
<feature type="compositionally biased region" description="Low complexity" evidence="8">
    <location>
        <begin position="187"/>
        <end position="201"/>
    </location>
</feature>
<evidence type="ECO:0000256" key="8">
    <source>
        <dbReference type="SAM" id="MobiDB-lite"/>
    </source>
</evidence>
<feature type="compositionally biased region" description="Acidic residues" evidence="8">
    <location>
        <begin position="91"/>
        <end position="105"/>
    </location>
</feature>
<evidence type="ECO:0000256" key="4">
    <source>
        <dbReference type="ARBA" id="ARBA00009461"/>
    </source>
</evidence>
<feature type="region of interest" description="Disordered" evidence="8">
    <location>
        <begin position="186"/>
        <end position="495"/>
    </location>
</feature>
<dbReference type="Proteomes" id="UP000076154">
    <property type="component" value="Unassembled WGS sequence"/>
</dbReference>
<protein>
    <recommendedName>
        <fullName evidence="5">Restriction of telomere capping protein 4</fullName>
    </recommendedName>
</protein>
<evidence type="ECO:0000256" key="6">
    <source>
        <dbReference type="ARBA" id="ARBA00022490"/>
    </source>
</evidence>
<evidence type="ECO:0000259" key="9">
    <source>
        <dbReference type="SMART" id="SM01312"/>
    </source>
</evidence>
<evidence type="ECO:0000313" key="10">
    <source>
        <dbReference type="EMBL" id="RDB15822.1"/>
    </source>
</evidence>
<dbReference type="EMBL" id="LUEZ02000138">
    <property type="protein sequence ID" value="RDB15822.1"/>
    <property type="molecule type" value="Genomic_DNA"/>
</dbReference>
<feature type="region of interest" description="Disordered" evidence="8">
    <location>
        <begin position="798"/>
        <end position="912"/>
    </location>
</feature>
<keyword evidence="7" id="KW-0539">Nucleus</keyword>
<evidence type="ECO:0000256" key="5">
    <source>
        <dbReference type="ARBA" id="ARBA00015162"/>
    </source>
</evidence>
<evidence type="ECO:0000256" key="3">
    <source>
        <dbReference type="ARBA" id="ARBA00004496"/>
    </source>
</evidence>
<comment type="function">
    <text evidence="1">May be involved in a process influencing telomere capping.</text>
</comment>
<feature type="compositionally biased region" description="Basic and acidic residues" evidence="8">
    <location>
        <begin position="1058"/>
        <end position="1070"/>
    </location>
</feature>
<feature type="compositionally biased region" description="Low complexity" evidence="8">
    <location>
        <begin position="979"/>
        <end position="998"/>
    </location>
</feature>
<dbReference type="InParanoid" id="A0A369J360"/>
<name>A0A369J360_HYPMA</name>
<feature type="compositionally biased region" description="Low complexity" evidence="8">
    <location>
        <begin position="1103"/>
        <end position="1112"/>
    </location>
</feature>
<proteinExistence type="inferred from homology"/>
<dbReference type="InterPro" id="IPR028094">
    <property type="entry name" value="RTC4_C"/>
</dbReference>
<feature type="compositionally biased region" description="Basic and acidic residues" evidence="8">
    <location>
        <begin position="847"/>
        <end position="874"/>
    </location>
</feature>
<dbReference type="PANTHER" id="PTHR41391:SF1">
    <property type="entry name" value="RESTRICTION OF TELOMERE CAPPING PROTEIN 4"/>
    <property type="match status" value="1"/>
</dbReference>
<comment type="caution">
    <text evidence="10">The sequence shown here is derived from an EMBL/GenBank/DDBJ whole genome shotgun (WGS) entry which is preliminary data.</text>
</comment>
<keyword evidence="11" id="KW-1185">Reference proteome</keyword>
<sequence>MENLLAKTRSGANDTHLRLATRPLPKPESSHNQFHQDNKEKKVSEGVRRRGTAVEDFGSSFSPTKRKDTNKHGSSKSKKPPSGLVMHSLVLDEEVLDSESEDELDMLSSHHGSDFGSPAPIARKRKEQQREKERKPSRVMDKDKDGVVDADGKYHAYLPQYKPDTANVLKSLKFKKIKASGEDTNFAAPAPAVAPSSSQPSKVLQINNNAPSSSSYPLQSSSSRPQRTASQTSTSRPPLPTRKKSPPASERRVPAPRSRSKAPETNPKPNPKPSSKASTTLKHSSIPTSINKPTDEASAFGTRPKPRPVGRTASAQISKPFPDIDMASGENNNAVASSPARRATVSRARPFPLPSPRGGEPVKEKLKPQEFPMLSPAQEPPLKPASFPELIPLGAKHKERNKSTATIKKPVFRNGSRVDNAGKGKEALVSSTDFPAPSPLSSQANGKTGSSQGRPGRKSAQRIVMSDDEDENEDEDQEDGVEGRKAQPFPMSTQVLDSIGSATFPECAVAGPSSLGKRPSPGGEDGREKKKNKMGEGGDGYTTPIVLDDDYVFEEDDTLIMSPSTDPRTLCPYCDAPLPPSPTRLLTRLLASTAKKSHHEPRPTNPLGRKAPFAVFIAVCQRHRFESQILPEAEAKGWPKEIDWHELGGRVIRMRDALKGIVEDCGVAAECDEEVIEQGPRMRCVFWGEVMREVKAKGSRAVAGVRGQFASFEKTQPGYYGELGSVIIHQTLYDLFPPTSIDPNSVAPLTPNEFVQRILVPEVGARLIMEDMELDEGRMEDAVQILRESASYGVAMFPADEGEEGEEEDGLGGSRGRGRNKNKEGGGGRKLGVADSIIMERARKRRKELEADERREMEAERLKAAEEEREGKERGRAKKKGKERQKENDADSSASGQPARPKPRPIGKTASTISIDVDMLFEDIIELDADGGDTDVDTEPESLARRKGGSMFSPTVSDFIGDEATPRIPSMTMSRARSSIDIDLCSSSDDAASNSDVSTRGRRKRRHRNRKQDLSGEDDDFVEQVGPPSSARTPVVTRSRRHGSKSKSESEDVDGMEETPKPRRRDDSCHSDASSSVVSSSWQNVYPLKKAQQRKDTSTVWPSSGLESSSSSRNKEHSWLLSDSSSMESVQSKS</sequence>
<feature type="compositionally biased region" description="Polar residues" evidence="8">
    <location>
        <begin position="226"/>
        <end position="236"/>
    </location>
</feature>
<dbReference type="GO" id="GO:0005737">
    <property type="term" value="C:cytoplasm"/>
    <property type="evidence" value="ECO:0007669"/>
    <property type="project" value="UniProtKB-SubCell"/>
</dbReference>